<evidence type="ECO:0000313" key="9">
    <source>
        <dbReference type="Proteomes" id="UP001500620"/>
    </source>
</evidence>
<accession>A0ABP8DVS2</accession>
<keyword evidence="9" id="KW-1185">Reference proteome</keyword>
<evidence type="ECO:0000259" key="7">
    <source>
        <dbReference type="Pfam" id="PF06414"/>
    </source>
</evidence>
<feature type="domain" description="Zeta toxin" evidence="7">
    <location>
        <begin position="2"/>
        <end position="61"/>
    </location>
</feature>
<comment type="catalytic activity">
    <reaction evidence="6">
        <text>UDP-N-acetyl-alpha-D-glucosamine + ATP = UDP-N-acetyl-alpha-D-glucosamine 3'-phosphate + ADP + H(+)</text>
        <dbReference type="Rhea" id="RHEA:32671"/>
        <dbReference type="ChEBI" id="CHEBI:15378"/>
        <dbReference type="ChEBI" id="CHEBI:30616"/>
        <dbReference type="ChEBI" id="CHEBI:57705"/>
        <dbReference type="ChEBI" id="CHEBI:64353"/>
        <dbReference type="ChEBI" id="CHEBI:456216"/>
        <dbReference type="EC" id="2.7.1.176"/>
    </reaction>
</comment>
<dbReference type="InterPro" id="IPR027417">
    <property type="entry name" value="P-loop_NTPase"/>
</dbReference>
<dbReference type="InterPro" id="IPR010488">
    <property type="entry name" value="Zeta_toxin_domain"/>
</dbReference>
<evidence type="ECO:0000256" key="1">
    <source>
        <dbReference type="ARBA" id="ARBA00009104"/>
    </source>
</evidence>
<evidence type="ECO:0000256" key="2">
    <source>
        <dbReference type="ARBA" id="ARBA00011963"/>
    </source>
</evidence>
<keyword evidence="4" id="KW-0067">ATP-binding</keyword>
<evidence type="ECO:0000256" key="3">
    <source>
        <dbReference type="ARBA" id="ARBA00022741"/>
    </source>
</evidence>
<dbReference type="Gene3D" id="3.40.50.300">
    <property type="entry name" value="P-loop containing nucleotide triphosphate hydrolases"/>
    <property type="match status" value="1"/>
</dbReference>
<keyword evidence="3" id="KW-0547">Nucleotide-binding</keyword>
<reference evidence="9" key="1">
    <citation type="journal article" date="2019" name="Int. J. Syst. Evol. Microbiol.">
        <title>The Global Catalogue of Microorganisms (GCM) 10K type strain sequencing project: providing services to taxonomists for standard genome sequencing and annotation.</title>
        <authorList>
            <consortium name="The Broad Institute Genomics Platform"/>
            <consortium name="The Broad Institute Genome Sequencing Center for Infectious Disease"/>
            <person name="Wu L."/>
            <person name="Ma J."/>
        </authorList>
    </citation>
    <scope>NUCLEOTIDE SEQUENCE [LARGE SCALE GENOMIC DNA]</scope>
    <source>
        <strain evidence="9">JCM 17441</strain>
    </source>
</reference>
<comment type="similarity">
    <text evidence="1">Belongs to the zeta toxin family.</text>
</comment>
<evidence type="ECO:0000256" key="5">
    <source>
        <dbReference type="ARBA" id="ARBA00032897"/>
    </source>
</evidence>
<evidence type="ECO:0000256" key="6">
    <source>
        <dbReference type="ARBA" id="ARBA00048178"/>
    </source>
</evidence>
<sequence length="278" mass="29516">MAAAERHLIEHRVDTIIETTMRDPGDFVEPARMFRDAGYRVEAVIMAVPEPLSRLGIVDRSGQISGGFSCLGRGLMRNARALSGVGAGSAGFVQFRTSVTFRGHVSACARTSATEMAPASSPEVPSITVVKRWTAFFACAFGTEQGEVRPIELGEAAVRGRSGIARPSAPLRKGSLARLVLLLDSLAAACIGVCPGDNNPEAMPGAVTRNRLHLDVHLPHAVPWASLPVERPTLSFGPAASRADICSTTDCGIRDLRWKLARVSQGPAGADPARRPTE</sequence>
<gene>
    <name evidence="8" type="ORF">GCM10022255_112850</name>
</gene>
<dbReference type="EMBL" id="BAABAT010000085">
    <property type="protein sequence ID" value="GAA4263922.1"/>
    <property type="molecule type" value="Genomic_DNA"/>
</dbReference>
<comment type="caution">
    <text evidence="8">The sequence shown here is derived from an EMBL/GenBank/DDBJ whole genome shotgun (WGS) entry which is preliminary data.</text>
</comment>
<dbReference type="Proteomes" id="UP001500620">
    <property type="component" value="Unassembled WGS sequence"/>
</dbReference>
<dbReference type="Pfam" id="PF06414">
    <property type="entry name" value="Zeta_toxin"/>
    <property type="match status" value="1"/>
</dbReference>
<dbReference type="EC" id="2.7.1.176" evidence="2"/>
<evidence type="ECO:0000256" key="4">
    <source>
        <dbReference type="ARBA" id="ARBA00022840"/>
    </source>
</evidence>
<name>A0ABP8DVS2_9ACTN</name>
<proteinExistence type="inferred from homology"/>
<organism evidence="8 9">
    <name type="scientific">Dactylosporangium darangshiense</name>
    <dbReference type="NCBI Taxonomy" id="579108"/>
    <lineage>
        <taxon>Bacteria</taxon>
        <taxon>Bacillati</taxon>
        <taxon>Actinomycetota</taxon>
        <taxon>Actinomycetes</taxon>
        <taxon>Micromonosporales</taxon>
        <taxon>Micromonosporaceae</taxon>
        <taxon>Dactylosporangium</taxon>
    </lineage>
</organism>
<evidence type="ECO:0000313" key="8">
    <source>
        <dbReference type="EMBL" id="GAA4263922.1"/>
    </source>
</evidence>
<protein>
    <recommendedName>
        <fullName evidence="5">UDP-N-acetylglucosamine kinase</fullName>
        <ecNumber evidence="2">2.7.1.176</ecNumber>
    </recommendedName>
    <alternativeName>
        <fullName evidence="5">UDP-N-acetylglucosamine kinase</fullName>
    </alternativeName>
</protein>